<gene>
    <name evidence="2" type="ORF">SAMN02745121_00442</name>
</gene>
<dbReference type="SFLD" id="SFLDS00005">
    <property type="entry name" value="Isoprenoid_Synthase_Type_I"/>
    <property type="match status" value="1"/>
</dbReference>
<dbReference type="InterPro" id="IPR019845">
    <property type="entry name" value="Squalene/phytoene_synthase_CS"/>
</dbReference>
<protein>
    <submittedName>
        <fullName evidence="2">Farnesyl-diphosphate farnesyltransferase</fullName>
    </submittedName>
</protein>
<dbReference type="InterPro" id="IPR008949">
    <property type="entry name" value="Isoprenoid_synthase_dom_sf"/>
</dbReference>
<dbReference type="PROSITE" id="PS01045">
    <property type="entry name" value="SQUALEN_PHYTOEN_SYN_2"/>
    <property type="match status" value="1"/>
</dbReference>
<dbReference type="CDD" id="cd00683">
    <property type="entry name" value="Trans_IPPS_HH"/>
    <property type="match status" value="1"/>
</dbReference>
<dbReference type="InterPro" id="IPR002060">
    <property type="entry name" value="Squ/phyt_synthse"/>
</dbReference>
<evidence type="ECO:0000313" key="2">
    <source>
        <dbReference type="EMBL" id="SFD52742.1"/>
    </source>
</evidence>
<dbReference type="GO" id="GO:0004311">
    <property type="term" value="F:geranylgeranyl diphosphate synthase activity"/>
    <property type="evidence" value="ECO:0007669"/>
    <property type="project" value="InterPro"/>
</dbReference>
<dbReference type="SUPFAM" id="SSF48576">
    <property type="entry name" value="Terpenoid synthases"/>
    <property type="match status" value="1"/>
</dbReference>
<evidence type="ECO:0000313" key="3">
    <source>
        <dbReference type="Proteomes" id="UP000199400"/>
    </source>
</evidence>
<dbReference type="Gene3D" id="1.10.600.10">
    <property type="entry name" value="Farnesyl Diphosphate Synthase"/>
    <property type="match status" value="1"/>
</dbReference>
<dbReference type="GO" id="GO:0051996">
    <property type="term" value="F:squalene synthase [NAD(P)H] activity"/>
    <property type="evidence" value="ECO:0007669"/>
    <property type="project" value="InterPro"/>
</dbReference>
<dbReference type="AlphaFoldDB" id="A0A1I1T265"/>
<organism evidence="2 3">
    <name type="scientific">Nannocystis exedens</name>
    <dbReference type="NCBI Taxonomy" id="54"/>
    <lineage>
        <taxon>Bacteria</taxon>
        <taxon>Pseudomonadati</taxon>
        <taxon>Myxococcota</taxon>
        <taxon>Polyangia</taxon>
        <taxon>Nannocystales</taxon>
        <taxon>Nannocystaceae</taxon>
        <taxon>Nannocystis</taxon>
    </lineage>
</organism>
<keyword evidence="3" id="KW-1185">Reference proteome</keyword>
<reference evidence="3" key="1">
    <citation type="submission" date="2016-10" db="EMBL/GenBank/DDBJ databases">
        <authorList>
            <person name="Varghese N."/>
            <person name="Submissions S."/>
        </authorList>
    </citation>
    <scope>NUCLEOTIDE SEQUENCE [LARGE SCALE GENOMIC DNA]</scope>
    <source>
        <strain evidence="3">ATCC 25963</strain>
    </source>
</reference>
<dbReference type="EMBL" id="FOMX01000002">
    <property type="protein sequence ID" value="SFD52742.1"/>
    <property type="molecule type" value="Genomic_DNA"/>
</dbReference>
<dbReference type="SFLD" id="SFLDG01018">
    <property type="entry name" value="Squalene/Phytoene_Synthase_Lik"/>
    <property type="match status" value="1"/>
</dbReference>
<dbReference type="InterPro" id="IPR044843">
    <property type="entry name" value="Trans_IPPS_bact-type"/>
</dbReference>
<dbReference type="OrthoDB" id="9807580at2"/>
<dbReference type="InterPro" id="IPR033904">
    <property type="entry name" value="Trans_IPPS_HH"/>
</dbReference>
<dbReference type="STRING" id="54.SAMN02745121_00442"/>
<sequence length="305" mass="34822">MARLMELARTIPGGAVALWRRLVQRSNSNFKFAFLFLGPEQREGLQQVYEFCRVVDDIVDERAPGPEGEEAARRALAGWSAEVARIYGDAYVDDDPPHTELGRQLAESNKHFHYPREAFDEIIAGVAMDLDRSTYDDMEQLRLYCYRVASCVGFLCVAIFKDQREPARRYAEHLGLALQYTNILRDVAEDAARGRIYLPLELLARHGLTPDDIFNYRYDGRFVGAAADFAAAAEREYHAAWALLPEIQQRRLLPAEIMGRTYYEILQEIRARNYNVFTRRASLRRRDKLRVAALALARAGASVLS</sequence>
<keyword evidence="1 2" id="KW-0808">Transferase</keyword>
<dbReference type="PANTHER" id="PTHR31480">
    <property type="entry name" value="BIFUNCTIONAL LYCOPENE CYCLASE/PHYTOENE SYNTHASE"/>
    <property type="match status" value="1"/>
</dbReference>
<dbReference type="SFLD" id="SFLDG01212">
    <property type="entry name" value="Phytoene_synthase_like"/>
    <property type="match status" value="1"/>
</dbReference>
<evidence type="ECO:0000256" key="1">
    <source>
        <dbReference type="ARBA" id="ARBA00022679"/>
    </source>
</evidence>
<dbReference type="Proteomes" id="UP000199400">
    <property type="component" value="Unassembled WGS sequence"/>
</dbReference>
<name>A0A1I1T265_9BACT</name>
<accession>A0A1I1T265</accession>
<dbReference type="GO" id="GO:0016117">
    <property type="term" value="P:carotenoid biosynthetic process"/>
    <property type="evidence" value="ECO:0007669"/>
    <property type="project" value="UniProtKB-ARBA"/>
</dbReference>
<dbReference type="Pfam" id="PF00494">
    <property type="entry name" value="SQS_PSY"/>
    <property type="match status" value="1"/>
</dbReference>
<proteinExistence type="predicted"/>